<comment type="similarity">
    <text evidence="1">Belongs to the mTERF family.</text>
</comment>
<keyword evidence="2" id="KW-0804">Transcription</keyword>
<dbReference type="InterPro" id="IPR003690">
    <property type="entry name" value="MTERF"/>
</dbReference>
<evidence type="ECO:0000313" key="4">
    <source>
        <dbReference type="EMBL" id="KAL2609062.1"/>
    </source>
</evidence>
<keyword evidence="2" id="KW-0805">Transcription regulation</keyword>
<proteinExistence type="inferred from homology"/>
<evidence type="ECO:0008006" key="6">
    <source>
        <dbReference type="Google" id="ProtNLM"/>
    </source>
</evidence>
<reference evidence="4 5" key="1">
    <citation type="submission" date="2024-09" db="EMBL/GenBank/DDBJ databases">
        <title>Chromosome-scale assembly of Riccia fluitans.</title>
        <authorList>
            <person name="Paukszto L."/>
            <person name="Sawicki J."/>
            <person name="Karawczyk K."/>
            <person name="Piernik-Szablinska J."/>
            <person name="Szczecinska M."/>
            <person name="Mazdziarz M."/>
        </authorList>
    </citation>
    <scope>NUCLEOTIDE SEQUENCE [LARGE SCALE GENOMIC DNA]</scope>
    <source>
        <strain evidence="4">Rf_01</strain>
        <tissue evidence="4">Aerial parts of the thallus</tissue>
    </source>
</reference>
<dbReference type="Proteomes" id="UP001605036">
    <property type="component" value="Unassembled WGS sequence"/>
</dbReference>
<dbReference type="AlphaFoldDB" id="A0ABD1XJE9"/>
<evidence type="ECO:0000256" key="3">
    <source>
        <dbReference type="ARBA" id="ARBA00022946"/>
    </source>
</evidence>
<keyword evidence="2" id="KW-0806">Transcription termination</keyword>
<sequence length="610" mass="68312">MTIENLTHRFSSGSWSITSGPGVSLSRRRISPAPSRLVRPLVNIRSNTLDYSAGPLTLGQIVKGRIHVGRSIQKFRGVKNVPYRGDVKSRSVTAPGIGSGGNAGETGSCDCNLEEEARAAVHNVLLEGGLSEVEASTVVSKAHGFLAEVVRKYKESEEELKLLDQLQLKTRRKAENSSASKPINDDSRVLLRQLASKSNGLAPLLESLGVNLPSIARISHALSSQRSSDLLDKVICIKEMLTVCVYQGRPLENLMRHMMKTLSVSPDEELQRTLSFYEKLEARRGFGALKETPYAIAQLLDSFPQIFLRDMENEIRPVMELMQEYGVPREKLGFIILCFPPLLLKDASAELRPRMKELKKVGVAARDYGRMIVRYPWILSQCVADNVQETFNFLESIKVLKSKIDGVITRCPQLLGVSSRTALVPMIEHLKKYGVKSKRLGRVIALAPQILTVSPEEFEEVVAFLSSYGYDSEEIAKLLSRAPEIFAASIRGTLQRKIDFLLELGIKRTKLFRIIRFFPEVLSMSVDDALRPRVKYLRDKGFSNNEISHWNVSSLRHPENKSGDRDSITRGWKNANYSVSSLYALRRQSSPLQRCCLAGIEEIEKAQQEL</sequence>
<protein>
    <recommendedName>
        <fullName evidence="6">Mitochondrial transcription termination factor</fullName>
    </recommendedName>
</protein>
<evidence type="ECO:0000313" key="5">
    <source>
        <dbReference type="Proteomes" id="UP001605036"/>
    </source>
</evidence>
<gene>
    <name evidence="4" type="ORF">R1flu_027635</name>
</gene>
<dbReference type="PANTHER" id="PTHR13068">
    <property type="entry name" value="CGI-12 PROTEIN-RELATED"/>
    <property type="match status" value="1"/>
</dbReference>
<organism evidence="4 5">
    <name type="scientific">Riccia fluitans</name>
    <dbReference type="NCBI Taxonomy" id="41844"/>
    <lineage>
        <taxon>Eukaryota</taxon>
        <taxon>Viridiplantae</taxon>
        <taxon>Streptophyta</taxon>
        <taxon>Embryophyta</taxon>
        <taxon>Marchantiophyta</taxon>
        <taxon>Marchantiopsida</taxon>
        <taxon>Marchantiidae</taxon>
        <taxon>Marchantiales</taxon>
        <taxon>Ricciaceae</taxon>
        <taxon>Riccia</taxon>
    </lineage>
</organism>
<dbReference type="Pfam" id="PF02536">
    <property type="entry name" value="mTERF"/>
    <property type="match status" value="1"/>
</dbReference>
<accession>A0ABD1XJE9</accession>
<dbReference type="GO" id="GO:0006353">
    <property type="term" value="P:DNA-templated transcription termination"/>
    <property type="evidence" value="ECO:0007669"/>
    <property type="project" value="UniProtKB-KW"/>
</dbReference>
<dbReference type="EMBL" id="JBHFFA010000008">
    <property type="protein sequence ID" value="KAL2609062.1"/>
    <property type="molecule type" value="Genomic_DNA"/>
</dbReference>
<dbReference type="SMART" id="SM00733">
    <property type="entry name" value="Mterf"/>
    <property type="match status" value="7"/>
</dbReference>
<dbReference type="InterPro" id="IPR038538">
    <property type="entry name" value="MTERF_sf"/>
</dbReference>
<name>A0ABD1XJE9_9MARC</name>
<evidence type="ECO:0000256" key="2">
    <source>
        <dbReference type="ARBA" id="ARBA00022472"/>
    </source>
</evidence>
<dbReference type="PANTHER" id="PTHR13068:SF151">
    <property type="entry name" value="TRANSCRIPTION TERMINATION FACTOR MTERF9, CHLOROPLASTIC"/>
    <property type="match status" value="1"/>
</dbReference>
<keyword evidence="3" id="KW-0809">Transit peptide</keyword>
<evidence type="ECO:0000256" key="1">
    <source>
        <dbReference type="ARBA" id="ARBA00007692"/>
    </source>
</evidence>
<comment type="caution">
    <text evidence="4">The sequence shown here is derived from an EMBL/GenBank/DDBJ whole genome shotgun (WGS) entry which is preliminary data.</text>
</comment>
<keyword evidence="5" id="KW-1185">Reference proteome</keyword>
<dbReference type="Gene3D" id="1.25.70.10">
    <property type="entry name" value="Transcription termination factor 3, mitochondrial"/>
    <property type="match status" value="2"/>
</dbReference>